<evidence type="ECO:0000313" key="4">
    <source>
        <dbReference type="Proteomes" id="UP000465302"/>
    </source>
</evidence>
<dbReference type="Pfam" id="PF06013">
    <property type="entry name" value="WXG100"/>
    <property type="match status" value="1"/>
</dbReference>
<dbReference type="Gene3D" id="1.10.287.1060">
    <property type="entry name" value="ESAT-6-like"/>
    <property type="match status" value="1"/>
</dbReference>
<dbReference type="InterPro" id="IPR036689">
    <property type="entry name" value="ESAT-6-like_sf"/>
</dbReference>
<name>A0A2A7MUS1_MYCAG</name>
<proteinExistence type="predicted"/>
<keyword evidence="3" id="KW-1185">Reference proteome</keyword>
<dbReference type="EMBL" id="PDCP01000048">
    <property type="protein sequence ID" value="PEG35263.1"/>
    <property type="molecule type" value="Genomic_DNA"/>
</dbReference>
<evidence type="ECO:0000313" key="1">
    <source>
        <dbReference type="EMBL" id="GFG53331.1"/>
    </source>
</evidence>
<dbReference type="SUPFAM" id="SSF140453">
    <property type="entry name" value="EsxAB dimer-like"/>
    <property type="match status" value="1"/>
</dbReference>
<evidence type="ECO:0008006" key="5">
    <source>
        <dbReference type="Google" id="ProtNLM"/>
    </source>
</evidence>
<accession>A0A2A7MUS1</accession>
<reference evidence="1" key="3">
    <citation type="submission" date="2020-02" db="EMBL/GenBank/DDBJ databases">
        <authorList>
            <person name="Matsumoto Y."/>
            <person name="Motooka D."/>
            <person name="Nakamura S."/>
        </authorList>
    </citation>
    <scope>NUCLEOTIDE SEQUENCE</scope>
    <source>
        <strain evidence="1">JCM 6377</strain>
    </source>
</reference>
<dbReference type="RefSeq" id="WP_097942312.1">
    <property type="nucleotide sequence ID" value="NZ_BLKS01000001.1"/>
</dbReference>
<dbReference type="Proteomes" id="UP000220914">
    <property type="component" value="Unassembled WGS sequence"/>
</dbReference>
<dbReference type="AlphaFoldDB" id="A0A2A7MUS1"/>
<dbReference type="EMBL" id="BLKS01000001">
    <property type="protein sequence ID" value="GFG53331.1"/>
    <property type="molecule type" value="Genomic_DNA"/>
</dbReference>
<organism evidence="2 3">
    <name type="scientific">Mycolicibacterium agri</name>
    <name type="common">Mycobacterium agri</name>
    <dbReference type="NCBI Taxonomy" id="36811"/>
    <lineage>
        <taxon>Bacteria</taxon>
        <taxon>Bacillati</taxon>
        <taxon>Actinomycetota</taxon>
        <taxon>Actinomycetes</taxon>
        <taxon>Mycobacteriales</taxon>
        <taxon>Mycobacteriaceae</taxon>
        <taxon>Mycolicibacterium</taxon>
    </lineage>
</organism>
<dbReference type="InterPro" id="IPR010310">
    <property type="entry name" value="T7SS_ESAT-6-like"/>
</dbReference>
<sequence length="98" mass="10250">MDMFEYNPAAIPDYVQTVATASAQLEDVRAQAQNALASVREEFQGGGGMSFEQAQMLINSGIDAGKEVIMRHSSAVDTALTDMIGTDAAAAKSFGFGG</sequence>
<comment type="caution">
    <text evidence="2">The sequence shown here is derived from an EMBL/GenBank/DDBJ whole genome shotgun (WGS) entry which is preliminary data.</text>
</comment>
<dbReference type="OrthoDB" id="4633198at2"/>
<gene>
    <name evidence="2" type="ORF">CQY20_22580</name>
    <name evidence="1" type="ORF">MAGR_47720</name>
</gene>
<protein>
    <recommendedName>
        <fullName evidence="5">WXG100 family type VII secretion target</fullName>
    </recommendedName>
</protein>
<evidence type="ECO:0000313" key="3">
    <source>
        <dbReference type="Proteomes" id="UP000220914"/>
    </source>
</evidence>
<dbReference type="Proteomes" id="UP000465302">
    <property type="component" value="Unassembled WGS sequence"/>
</dbReference>
<reference evidence="1 4" key="2">
    <citation type="journal article" date="2019" name="Emerg. Microbes Infect.">
        <title>Comprehensive subspecies identification of 175 nontuberculous mycobacteria species based on 7547 genomic profiles.</title>
        <authorList>
            <person name="Matsumoto Y."/>
            <person name="Kinjo T."/>
            <person name="Motooka D."/>
            <person name="Nabeya D."/>
            <person name="Jung N."/>
            <person name="Uechi K."/>
            <person name="Horii T."/>
            <person name="Iida T."/>
            <person name="Fujita J."/>
            <person name="Nakamura S."/>
        </authorList>
    </citation>
    <scope>NUCLEOTIDE SEQUENCE [LARGE SCALE GENOMIC DNA]</scope>
    <source>
        <strain evidence="1 4">JCM 6377</strain>
    </source>
</reference>
<reference evidence="2 3" key="1">
    <citation type="submission" date="2017-10" db="EMBL/GenBank/DDBJ databases">
        <title>The new phylogeny of genus Mycobacterium.</title>
        <authorList>
            <person name="Tortoli E."/>
            <person name="Trovato A."/>
            <person name="Cirillo D.M."/>
        </authorList>
    </citation>
    <scope>NUCLEOTIDE SEQUENCE [LARGE SCALE GENOMIC DNA]</scope>
    <source>
        <strain evidence="2 3">CCUG37673</strain>
    </source>
</reference>
<evidence type="ECO:0000313" key="2">
    <source>
        <dbReference type="EMBL" id="PEG35263.1"/>
    </source>
</evidence>